<dbReference type="Proteomes" id="UP001195483">
    <property type="component" value="Unassembled WGS sequence"/>
</dbReference>
<evidence type="ECO:0000313" key="2">
    <source>
        <dbReference type="Proteomes" id="UP001195483"/>
    </source>
</evidence>
<name>A0AAE0WAA0_9BIVA</name>
<reference evidence="1" key="1">
    <citation type="journal article" date="2021" name="Genome Biol. Evol.">
        <title>A High-Quality Reference Genome for a Parasitic Bivalve with Doubly Uniparental Inheritance (Bivalvia: Unionida).</title>
        <authorList>
            <person name="Smith C.H."/>
        </authorList>
    </citation>
    <scope>NUCLEOTIDE SEQUENCE</scope>
    <source>
        <strain evidence="1">CHS0354</strain>
    </source>
</reference>
<dbReference type="AlphaFoldDB" id="A0AAE0WAA0"/>
<evidence type="ECO:0000313" key="1">
    <source>
        <dbReference type="EMBL" id="KAK3607216.1"/>
    </source>
</evidence>
<proteinExistence type="predicted"/>
<reference evidence="1" key="2">
    <citation type="journal article" date="2021" name="Genome Biol. Evol.">
        <title>Developing a high-quality reference genome for a parasitic bivalve with doubly uniparental inheritance (Bivalvia: Unionida).</title>
        <authorList>
            <person name="Smith C.H."/>
        </authorList>
    </citation>
    <scope>NUCLEOTIDE SEQUENCE</scope>
    <source>
        <strain evidence="1">CHS0354</strain>
        <tissue evidence="1">Mantle</tissue>
    </source>
</reference>
<keyword evidence="2" id="KW-1185">Reference proteome</keyword>
<accession>A0AAE0WAA0</accession>
<reference evidence="1" key="3">
    <citation type="submission" date="2023-05" db="EMBL/GenBank/DDBJ databases">
        <authorList>
            <person name="Smith C.H."/>
        </authorList>
    </citation>
    <scope>NUCLEOTIDE SEQUENCE</scope>
    <source>
        <strain evidence="1">CHS0354</strain>
        <tissue evidence="1">Mantle</tissue>
    </source>
</reference>
<sequence length="59" mass="6875">MEKQTVQEECALHVRISLSLLCNAYELSRFGRSNCQTNHLPRDSYICKIQRVIYGMDIV</sequence>
<protein>
    <submittedName>
        <fullName evidence="1">Uncharacterized protein</fullName>
    </submittedName>
</protein>
<gene>
    <name evidence="1" type="ORF">CHS0354_031714</name>
</gene>
<comment type="caution">
    <text evidence="1">The sequence shown here is derived from an EMBL/GenBank/DDBJ whole genome shotgun (WGS) entry which is preliminary data.</text>
</comment>
<organism evidence="1 2">
    <name type="scientific">Potamilus streckersoni</name>
    <dbReference type="NCBI Taxonomy" id="2493646"/>
    <lineage>
        <taxon>Eukaryota</taxon>
        <taxon>Metazoa</taxon>
        <taxon>Spiralia</taxon>
        <taxon>Lophotrochozoa</taxon>
        <taxon>Mollusca</taxon>
        <taxon>Bivalvia</taxon>
        <taxon>Autobranchia</taxon>
        <taxon>Heteroconchia</taxon>
        <taxon>Palaeoheterodonta</taxon>
        <taxon>Unionida</taxon>
        <taxon>Unionoidea</taxon>
        <taxon>Unionidae</taxon>
        <taxon>Ambleminae</taxon>
        <taxon>Lampsilini</taxon>
        <taxon>Potamilus</taxon>
    </lineage>
</organism>
<dbReference type="EMBL" id="JAEAOA010001893">
    <property type="protein sequence ID" value="KAK3607216.1"/>
    <property type="molecule type" value="Genomic_DNA"/>
</dbReference>